<sequence>MPTEKQRITISCDDELIKMIDDFRFEHRYPSRSASVIALVLKGFEKLKNERDLNK</sequence>
<evidence type="ECO:0000313" key="2">
    <source>
        <dbReference type="Proteomes" id="UP001198190"/>
    </source>
</evidence>
<accession>A0AAW4U8J0</accession>
<dbReference type="RefSeq" id="WP_227153387.1">
    <property type="nucleotide sequence ID" value="NZ_JAJCGD010000051.1"/>
</dbReference>
<dbReference type="Proteomes" id="UP001198190">
    <property type="component" value="Unassembled WGS sequence"/>
</dbReference>
<proteinExistence type="predicted"/>
<reference evidence="1" key="1">
    <citation type="submission" date="2021-10" db="EMBL/GenBank/DDBJ databases">
        <title>Collection of gut derived symbiotic bacterial strains cultured from healthy donors.</title>
        <authorList>
            <person name="Lin H."/>
            <person name="Littmann E."/>
            <person name="Claire K."/>
            <person name="Pamer E."/>
        </authorList>
    </citation>
    <scope>NUCLEOTIDE SEQUENCE</scope>
    <source>
        <strain evidence="1">MSK.7.16</strain>
    </source>
</reference>
<dbReference type="EMBL" id="JAJCGD010000051">
    <property type="protein sequence ID" value="MCB6829372.1"/>
    <property type="molecule type" value="Genomic_DNA"/>
</dbReference>
<protein>
    <submittedName>
        <fullName evidence="1">Ribbon-helix-helix domain-containing protein</fullName>
    </submittedName>
</protein>
<gene>
    <name evidence="1" type="ORF">LIY65_11795</name>
</gene>
<comment type="caution">
    <text evidence="1">The sequence shown here is derived from an EMBL/GenBank/DDBJ whole genome shotgun (WGS) entry which is preliminary data.</text>
</comment>
<name>A0AAW4U8J0_9FIRM</name>
<dbReference type="AlphaFoldDB" id="A0AAW4U8J0"/>
<organism evidence="1 2">
    <name type="scientific">Megamonas funiformis</name>
    <dbReference type="NCBI Taxonomy" id="437897"/>
    <lineage>
        <taxon>Bacteria</taxon>
        <taxon>Bacillati</taxon>
        <taxon>Bacillota</taxon>
        <taxon>Negativicutes</taxon>
        <taxon>Selenomonadales</taxon>
        <taxon>Selenomonadaceae</taxon>
        <taxon>Megamonas</taxon>
    </lineage>
</organism>
<evidence type="ECO:0000313" key="1">
    <source>
        <dbReference type="EMBL" id="MCB6829372.1"/>
    </source>
</evidence>